<dbReference type="EMBL" id="AP024590">
    <property type="protein sequence ID" value="BCU55464.1"/>
    <property type="molecule type" value="Genomic_DNA"/>
</dbReference>
<sequence>MDLAQPAHQTHNVRNMRYTPERNRRDKVETKSLSWNNKGAMAHGYFYVNRAIALMLWLDAGDVKQSS</sequence>
<dbReference type="AlphaFoldDB" id="A0AA86J922"/>
<feature type="region of interest" description="Disordered" evidence="1">
    <location>
        <begin position="1"/>
        <end position="30"/>
    </location>
</feature>
<feature type="compositionally biased region" description="Basic and acidic residues" evidence="1">
    <location>
        <begin position="19"/>
        <end position="30"/>
    </location>
</feature>
<proteinExistence type="predicted"/>
<dbReference type="Proteomes" id="UP000682928">
    <property type="component" value="Chromosome"/>
</dbReference>
<gene>
    <name evidence="2" type="ORF">ENKO_20580</name>
</gene>
<evidence type="ECO:0000313" key="3">
    <source>
        <dbReference type="Proteomes" id="UP000682928"/>
    </source>
</evidence>
<evidence type="ECO:0000313" key="2">
    <source>
        <dbReference type="EMBL" id="BCU55464.1"/>
    </source>
</evidence>
<organism evidence="2 3">
    <name type="scientific">Enterobacter kobei</name>
    <dbReference type="NCBI Taxonomy" id="208224"/>
    <lineage>
        <taxon>Bacteria</taxon>
        <taxon>Pseudomonadati</taxon>
        <taxon>Pseudomonadota</taxon>
        <taxon>Gammaproteobacteria</taxon>
        <taxon>Enterobacterales</taxon>
        <taxon>Enterobacteriaceae</taxon>
        <taxon>Enterobacter</taxon>
        <taxon>Enterobacter cloacae complex</taxon>
    </lineage>
</organism>
<evidence type="ECO:0000256" key="1">
    <source>
        <dbReference type="SAM" id="MobiDB-lite"/>
    </source>
</evidence>
<accession>A0AA86J922</accession>
<protein>
    <submittedName>
        <fullName evidence="2">Uncharacterized protein</fullName>
    </submittedName>
</protein>
<name>A0AA86J922_9ENTR</name>
<reference evidence="2" key="1">
    <citation type="submission" date="2021-04" db="EMBL/GenBank/DDBJ databases">
        <title>Difference and commonality of drug resistance evolution in various bacteria. and drug sensitivity profiles.</title>
        <authorList>
            <person name="Maeda T."/>
            <person name="Shibai A."/>
            <person name="Kawada K."/>
            <person name="Kotani H."/>
            <person name="Tarusawa Y."/>
            <person name="Tanabe K."/>
            <person name="Furusawa C."/>
        </authorList>
    </citation>
    <scope>NUCLEOTIDE SEQUENCE</scope>
    <source>
        <strain evidence="2">JCM 8580</strain>
    </source>
</reference>